<dbReference type="Pfam" id="PF26348">
    <property type="entry name" value="SRA_ScoMcrA"/>
    <property type="match status" value="1"/>
</dbReference>
<protein>
    <recommendedName>
        <fullName evidence="1">ScoMcrA-like SRA domain-containing protein</fullName>
    </recommendedName>
</protein>
<dbReference type="KEGG" id="rfs:C1I64_13140"/>
<evidence type="ECO:0000313" key="3">
    <source>
        <dbReference type="Proteomes" id="UP000285317"/>
    </source>
</evidence>
<dbReference type="InterPro" id="IPR058712">
    <property type="entry name" value="SRA_ScoMcrA"/>
</dbReference>
<proteinExistence type="predicted"/>
<evidence type="ECO:0000259" key="1">
    <source>
        <dbReference type="Pfam" id="PF26348"/>
    </source>
</evidence>
<dbReference type="AlphaFoldDB" id="A0A3Q9UZI2"/>
<name>A0A3Q9UZI2_9MICO</name>
<gene>
    <name evidence="2" type="ORF">C1I64_13140</name>
</gene>
<sequence length="361" mass="39197">MPDLTPATLSLELGVSQKRIRSVLREQFGTLDPSTTRWSLSEEQANFVRMRIARRGTNGTRFTLVEGDQVLRRAVHGAYGGQQQGGIATPKSLGEIFIFTDPAKGARYGYDRFEGLREDGSYSYTGEGQIGNQTFVRGNLALRDAAVQNRVIRLFTVQGTSVTYIGAFTTGTPTYRFETIPDTEGTLRQGIIFTLVPISADVSSLPAYGGRPVASAEISEWTAPESSDVVIAGADLSPIEERVVSRVEFELQAAFGEWLAENGTPPSRLTLPVGSTRIEPDLYVKSSGWIVEAKKSTARAYVRTAIGQVLDYAHVANGLGWAAVPVILLPGRPESDLLELIGRLGIITAIRTEDGFDLVDP</sequence>
<reference evidence="3" key="1">
    <citation type="submission" date="2018-03" db="EMBL/GenBank/DDBJ databases">
        <title>Bacteriophage NCPPB3778 and a type I-E CRISPR drive the evolution of the US Biological Select Agent, Rathayibacter toxicus.</title>
        <authorList>
            <person name="Davis E.W.II."/>
            <person name="Tabima J.F."/>
            <person name="Weisberg A.J."/>
            <person name="Dantas Lopes L."/>
            <person name="Wiseman M.S."/>
            <person name="Wiseman M.S."/>
            <person name="Pupko T."/>
            <person name="Belcher M.S."/>
            <person name="Sechler A.J."/>
            <person name="Tancos M.A."/>
            <person name="Schroeder B.K."/>
            <person name="Murray T.D."/>
            <person name="Luster D.G."/>
            <person name="Schneider W.L."/>
            <person name="Rogers E."/>
            <person name="Andreote F.D."/>
            <person name="Grunwald N.J."/>
            <person name="Putnam M.L."/>
            <person name="Chang J.H."/>
        </authorList>
    </citation>
    <scope>NUCLEOTIDE SEQUENCE [LARGE SCALE GENOMIC DNA]</scope>
    <source>
        <strain evidence="3">DSM 15932</strain>
    </source>
</reference>
<dbReference type="EMBL" id="CP028137">
    <property type="protein sequence ID" value="AZZ52886.1"/>
    <property type="molecule type" value="Genomic_DNA"/>
</dbReference>
<dbReference type="Proteomes" id="UP000285317">
    <property type="component" value="Chromosome"/>
</dbReference>
<evidence type="ECO:0000313" key="2">
    <source>
        <dbReference type="EMBL" id="AZZ52886.1"/>
    </source>
</evidence>
<feature type="domain" description="ScoMcrA-like SRA" evidence="1">
    <location>
        <begin position="71"/>
        <end position="203"/>
    </location>
</feature>
<dbReference type="RefSeq" id="WP_127887497.1">
    <property type="nucleotide sequence ID" value="NZ_CP028137.1"/>
</dbReference>
<accession>A0A3Q9UZI2</accession>
<organism evidence="2 3">
    <name type="scientific">Rathayibacter festucae DSM 15932</name>
    <dbReference type="NCBI Taxonomy" id="1328866"/>
    <lineage>
        <taxon>Bacteria</taxon>
        <taxon>Bacillati</taxon>
        <taxon>Actinomycetota</taxon>
        <taxon>Actinomycetes</taxon>
        <taxon>Micrococcales</taxon>
        <taxon>Microbacteriaceae</taxon>
        <taxon>Rathayibacter</taxon>
    </lineage>
</organism>